<dbReference type="InterPro" id="IPR035906">
    <property type="entry name" value="MetI-like_sf"/>
</dbReference>
<evidence type="ECO:0000256" key="2">
    <source>
        <dbReference type="ARBA" id="ARBA00022448"/>
    </source>
</evidence>
<dbReference type="PANTHER" id="PTHR43386">
    <property type="entry name" value="OLIGOPEPTIDE TRANSPORT SYSTEM PERMEASE PROTEIN APPC"/>
    <property type="match status" value="1"/>
</dbReference>
<comment type="subcellular location">
    <subcellularLocation>
        <location evidence="1 10">Cell membrane</location>
        <topology evidence="1 10">Multi-pass membrane protein</topology>
    </subcellularLocation>
</comment>
<dbReference type="InterPro" id="IPR050366">
    <property type="entry name" value="BP-dependent_transpt_permease"/>
</dbReference>
<evidence type="ECO:0000256" key="3">
    <source>
        <dbReference type="ARBA" id="ARBA00022475"/>
    </source>
</evidence>
<dbReference type="Pfam" id="PF12911">
    <property type="entry name" value="OppC_N"/>
    <property type="match status" value="1"/>
</dbReference>
<evidence type="ECO:0000256" key="5">
    <source>
        <dbReference type="ARBA" id="ARBA00022856"/>
    </source>
</evidence>
<keyword evidence="4 10" id="KW-0812">Transmembrane</keyword>
<keyword evidence="8 10" id="KW-0472">Membrane</keyword>
<keyword evidence="5" id="KW-0571">Peptide transport</keyword>
<dbReference type="EMBL" id="JACOPR010000003">
    <property type="protein sequence ID" value="MBC5730329.1"/>
    <property type="molecule type" value="Genomic_DNA"/>
</dbReference>
<feature type="transmembrane region" description="Helical" evidence="10">
    <location>
        <begin position="50"/>
        <end position="71"/>
    </location>
</feature>
<evidence type="ECO:0000256" key="1">
    <source>
        <dbReference type="ARBA" id="ARBA00004651"/>
    </source>
</evidence>
<evidence type="ECO:0000259" key="11">
    <source>
        <dbReference type="PROSITE" id="PS50928"/>
    </source>
</evidence>
<reference evidence="12 13" key="1">
    <citation type="submission" date="2020-08" db="EMBL/GenBank/DDBJ databases">
        <title>Genome public.</title>
        <authorList>
            <person name="Liu C."/>
            <person name="Sun Q."/>
        </authorList>
    </citation>
    <scope>NUCLEOTIDE SEQUENCE [LARGE SCALE GENOMIC DNA]</scope>
    <source>
        <strain evidence="12 13">New-38</strain>
    </source>
</reference>
<feature type="transmembrane region" description="Helical" evidence="10">
    <location>
        <begin position="229"/>
        <end position="257"/>
    </location>
</feature>
<comment type="similarity">
    <text evidence="9">Belongs to the binding-protein-dependent transport system permease family. OppBC subfamily.</text>
</comment>
<feature type="transmembrane region" description="Helical" evidence="10">
    <location>
        <begin position="277"/>
        <end position="303"/>
    </location>
</feature>
<dbReference type="Gene3D" id="1.10.3720.10">
    <property type="entry name" value="MetI-like"/>
    <property type="match status" value="1"/>
</dbReference>
<keyword evidence="13" id="KW-1185">Reference proteome</keyword>
<feature type="transmembrane region" description="Helical" evidence="10">
    <location>
        <begin position="151"/>
        <end position="170"/>
    </location>
</feature>
<feature type="transmembrane region" description="Helical" evidence="10">
    <location>
        <begin position="176"/>
        <end position="193"/>
    </location>
</feature>
<keyword evidence="3" id="KW-1003">Cell membrane</keyword>
<gene>
    <name evidence="12" type="ORF">H8S34_05720</name>
</gene>
<dbReference type="RefSeq" id="WP_186963291.1">
    <property type="nucleotide sequence ID" value="NZ_JACOPR010000003.1"/>
</dbReference>
<feature type="domain" description="ABC transmembrane type-1" evidence="11">
    <location>
        <begin position="111"/>
        <end position="300"/>
    </location>
</feature>
<comment type="caution">
    <text evidence="12">The sequence shown here is derived from an EMBL/GenBank/DDBJ whole genome shotgun (WGS) entry which is preliminary data.</text>
</comment>
<organism evidence="12 13">
    <name type="scientific">Pseudoflavonifractor hominis</name>
    <dbReference type="NCBI Taxonomy" id="2763059"/>
    <lineage>
        <taxon>Bacteria</taxon>
        <taxon>Bacillati</taxon>
        <taxon>Bacillota</taxon>
        <taxon>Clostridia</taxon>
        <taxon>Eubacteriales</taxon>
        <taxon>Oscillospiraceae</taxon>
        <taxon>Pseudoflavonifractor</taxon>
    </lineage>
</organism>
<dbReference type="InterPro" id="IPR000515">
    <property type="entry name" value="MetI-like"/>
</dbReference>
<dbReference type="SUPFAM" id="SSF161098">
    <property type="entry name" value="MetI-like"/>
    <property type="match status" value="1"/>
</dbReference>
<name>A0ABR7HS24_9FIRM</name>
<evidence type="ECO:0000256" key="4">
    <source>
        <dbReference type="ARBA" id="ARBA00022692"/>
    </source>
</evidence>
<dbReference type="PANTHER" id="PTHR43386:SF24">
    <property type="entry name" value="OLIGOPEPTIDE TRANSPORT SYSTEM PERMEASE PROTEIN AMID"/>
    <property type="match status" value="1"/>
</dbReference>
<keyword evidence="6" id="KW-0653">Protein transport</keyword>
<evidence type="ECO:0000256" key="6">
    <source>
        <dbReference type="ARBA" id="ARBA00022927"/>
    </source>
</evidence>
<dbReference type="CDD" id="cd06261">
    <property type="entry name" value="TM_PBP2"/>
    <property type="match status" value="1"/>
</dbReference>
<protein>
    <submittedName>
        <fullName evidence="12">ABC transporter permease</fullName>
    </submittedName>
</protein>
<evidence type="ECO:0000256" key="10">
    <source>
        <dbReference type="RuleBase" id="RU363032"/>
    </source>
</evidence>
<accession>A0ABR7HS24</accession>
<evidence type="ECO:0000256" key="7">
    <source>
        <dbReference type="ARBA" id="ARBA00022989"/>
    </source>
</evidence>
<evidence type="ECO:0000256" key="9">
    <source>
        <dbReference type="ARBA" id="ARBA00024202"/>
    </source>
</evidence>
<feature type="transmembrane region" description="Helical" evidence="10">
    <location>
        <begin position="113"/>
        <end position="139"/>
    </location>
</feature>
<dbReference type="PROSITE" id="PS50928">
    <property type="entry name" value="ABC_TM1"/>
    <property type="match status" value="1"/>
</dbReference>
<keyword evidence="7 10" id="KW-1133">Transmembrane helix</keyword>
<evidence type="ECO:0000313" key="13">
    <source>
        <dbReference type="Proteomes" id="UP000660021"/>
    </source>
</evidence>
<evidence type="ECO:0000313" key="12">
    <source>
        <dbReference type="EMBL" id="MBC5730329.1"/>
    </source>
</evidence>
<evidence type="ECO:0000256" key="8">
    <source>
        <dbReference type="ARBA" id="ARBA00023136"/>
    </source>
</evidence>
<dbReference type="Proteomes" id="UP000660021">
    <property type="component" value="Unassembled WGS sequence"/>
</dbReference>
<dbReference type="Pfam" id="PF00528">
    <property type="entry name" value="BPD_transp_1"/>
    <property type="match status" value="1"/>
</dbReference>
<keyword evidence="2 10" id="KW-0813">Transport</keyword>
<proteinExistence type="inferred from homology"/>
<sequence>MNQEKNMDYQNIPRELFTKVQVDQGERERIGRPSLTAWQDGWIRLKQNKAAVVSLFVIIAIVALAILGPVFSPYNFAQTDYSATYQGPSLVHLFGTDMYGRDQFTRIWYGTRISLLIGFVAACLDLFVGVTYGAVSALLGGKVDAIMQRIIEILVGIPHLIIVILLMMVLPAGVGTIIVALAITGWVNMARLVRARILQLKNQEFVMAAEVLGTSQKNIILRHLIPNTVGIIVINAMFTIPSAIFTEAFLSFIGIGLSEPQASLGVLINNGYSVLQSYPYLLICPAIVIILIMVCFSILGDGLRDALDPRMSK</sequence>
<dbReference type="InterPro" id="IPR025966">
    <property type="entry name" value="OppC_N"/>
</dbReference>